<keyword evidence="9 10" id="KW-0234">DNA repair</keyword>
<dbReference type="RefSeq" id="WP_306727470.1">
    <property type="nucleotide sequence ID" value="NZ_JAVDDT010000002.1"/>
</dbReference>
<dbReference type="InterPro" id="IPR013986">
    <property type="entry name" value="DExx_box_DNA_helicase_dom_sf"/>
</dbReference>
<accession>A0ABU0W4M6</accession>
<evidence type="ECO:0000259" key="11">
    <source>
        <dbReference type="Pfam" id="PF17946"/>
    </source>
</evidence>
<evidence type="ECO:0000256" key="2">
    <source>
        <dbReference type="ARBA" id="ARBA00022741"/>
    </source>
</evidence>
<dbReference type="NCBIfam" id="TIGR01450">
    <property type="entry name" value="recC"/>
    <property type="match status" value="1"/>
</dbReference>
<dbReference type="Gene3D" id="3.40.50.300">
    <property type="entry name" value="P-loop containing nucleotide triphosphate hydrolases"/>
    <property type="match status" value="2"/>
</dbReference>
<dbReference type="Pfam" id="PF04257">
    <property type="entry name" value="Exonuc_V_gamma"/>
    <property type="match status" value="1"/>
</dbReference>
<keyword evidence="3 10" id="KW-0227">DNA damage</keyword>
<dbReference type="PANTHER" id="PTHR30591">
    <property type="entry name" value="RECBCD ENZYME SUBUNIT RECC"/>
    <property type="match status" value="1"/>
</dbReference>
<keyword evidence="6 10" id="KW-0269">Exonuclease</keyword>
<evidence type="ECO:0000256" key="9">
    <source>
        <dbReference type="ARBA" id="ARBA00023204"/>
    </source>
</evidence>
<evidence type="ECO:0000256" key="1">
    <source>
        <dbReference type="ARBA" id="ARBA00022722"/>
    </source>
</evidence>
<evidence type="ECO:0000256" key="7">
    <source>
        <dbReference type="ARBA" id="ARBA00022840"/>
    </source>
</evidence>
<evidence type="ECO:0000256" key="10">
    <source>
        <dbReference type="HAMAP-Rule" id="MF_01486"/>
    </source>
</evidence>
<keyword evidence="8 10" id="KW-0238">DNA-binding</keyword>
<dbReference type="PANTHER" id="PTHR30591:SF1">
    <property type="entry name" value="RECBCD ENZYME SUBUNIT RECC"/>
    <property type="match status" value="1"/>
</dbReference>
<keyword evidence="4 10" id="KW-0378">Hydrolase</keyword>
<evidence type="ECO:0000256" key="3">
    <source>
        <dbReference type="ARBA" id="ARBA00022763"/>
    </source>
</evidence>
<dbReference type="HAMAP" id="MF_01486">
    <property type="entry name" value="RecC"/>
    <property type="match status" value="1"/>
</dbReference>
<dbReference type="Gene3D" id="1.10.10.160">
    <property type="match status" value="1"/>
</dbReference>
<evidence type="ECO:0000256" key="6">
    <source>
        <dbReference type="ARBA" id="ARBA00022839"/>
    </source>
</evidence>
<organism evidence="12 13">
    <name type="scientific">Natronospira bacteriovora</name>
    <dbReference type="NCBI Taxonomy" id="3069753"/>
    <lineage>
        <taxon>Bacteria</taxon>
        <taxon>Pseudomonadati</taxon>
        <taxon>Pseudomonadota</taxon>
        <taxon>Gammaproteobacteria</taxon>
        <taxon>Natronospirales</taxon>
        <taxon>Natronospiraceae</taxon>
        <taxon>Natronospira</taxon>
    </lineage>
</organism>
<dbReference type="Gene3D" id="3.40.50.10930">
    <property type="match status" value="1"/>
</dbReference>
<dbReference type="InterPro" id="IPR006697">
    <property type="entry name" value="RecC"/>
</dbReference>
<comment type="similarity">
    <text evidence="10">Belongs to the RecC family.</text>
</comment>
<comment type="miscellaneous">
    <text evidence="10">In the RecBCD complex, RecB has a slow 3'-5' helicase, an exonuclease activity and loads RecA onto ssDNA, RecD has a fast 5'-3' helicase activity, while RecC stimulates the ATPase and processivity of the RecB helicase and contributes to recognition of the Chi site.</text>
</comment>
<comment type="caution">
    <text evidence="12">The sequence shown here is derived from an EMBL/GenBank/DDBJ whole genome shotgun (WGS) entry which is preliminary data.</text>
</comment>
<gene>
    <name evidence="10 12" type="primary">recC</name>
    <name evidence="12" type="ORF">RBH19_03715</name>
</gene>
<keyword evidence="5 10" id="KW-0347">Helicase</keyword>
<keyword evidence="13" id="KW-1185">Reference proteome</keyword>
<evidence type="ECO:0000256" key="5">
    <source>
        <dbReference type="ARBA" id="ARBA00022806"/>
    </source>
</evidence>
<dbReference type="GO" id="GO:0008854">
    <property type="term" value="F:exodeoxyribonuclease V activity"/>
    <property type="evidence" value="ECO:0007669"/>
    <property type="project" value="UniProtKB-EC"/>
</dbReference>
<dbReference type="EMBL" id="JAVDDT010000002">
    <property type="protein sequence ID" value="MDQ2068975.1"/>
    <property type="molecule type" value="Genomic_DNA"/>
</dbReference>
<dbReference type="SUPFAM" id="SSF52980">
    <property type="entry name" value="Restriction endonuclease-like"/>
    <property type="match status" value="1"/>
</dbReference>
<proteinExistence type="inferred from homology"/>
<protein>
    <recommendedName>
        <fullName evidence="10">RecBCD enzyme subunit RecC</fullName>
    </recommendedName>
    <alternativeName>
        <fullName evidence="10">Exonuclease V subunit RecC</fullName>
        <shortName evidence="10">ExoV subunit RecC</shortName>
    </alternativeName>
    <alternativeName>
        <fullName evidence="10">Helicase/nuclease RecBCD subunit RecC</fullName>
    </alternativeName>
</protein>
<dbReference type="InterPro" id="IPR011335">
    <property type="entry name" value="Restrct_endonuc-II-like"/>
</dbReference>
<keyword evidence="7 10" id="KW-0067">ATP-binding</keyword>
<name>A0ABU0W4M6_9GAMM</name>
<dbReference type="Proteomes" id="UP001239019">
    <property type="component" value="Unassembled WGS sequence"/>
</dbReference>
<sequence length="1123" mass="125319">MACNDQARRRSGLLFHLYHHHDLERLAELLGALLSRSPAGPLATETVLVPNRGVGRWLQMKLAESDGVAANLNFLLPAKFFWRLLSSSLPASPDSSAYERENLRWHLYAMLPELAESIPRVGHYLDGKPTELRRWQLAEQLADVFDQYLIYRREMLAAWETGEGEDRAPADWQAPLWRALVARLGERHRARLLTEFTQGLEESADSLDRQAWPERLYCFGLGNLPPDYLRLLYGLGREVSVHYLLPNPSAEYWGDIDSRKVSLSLDPSADSIPGEDAVAGGHPLLASLGRPARDFLRVLYSDELSAIHEPELGEALAYRPPEGDALLHRLQRGIIRMDAAADQSDDAGPDASLQIHACHGPLREVQVLHDQILDRLSADESLQPRDILVMLPDVARYAPAIHAVFGGEEGAHALPYTVSDQARLSTHPIARSVHELLELPLSRWTASEVMGLASVPAVMRRFGLDGADLDSLSQWIAAAGVRWGLDAGTRQAAGAGDWEQNSWRFGLDRLLLGLAQADDDRLTADVAPWSELEGGGTAALGKLWWLLERLRHWRDTLAEPASAADWRERLNAMLDDLFAPDREEPQETMAMAMVHEALQVLGTADDNLGGDTLLSWEAVREALGQALDDSGERQPFLGAGITFCGLVPLRAVPFRMVAILGMNDGDFPRQDRNRSFNLIRRFPRLGDASTRDDDRLLFLQAVMAARDTFYLSFTGQDVRSGEELEPSPVVGELLDFLHGHYLRALDRKAAHQRLITHQPMQPFSRRYFDAGEEERVFTFQGEWLAGTRAQFGDRTTAPHFVDGSRARPPTETTVGLADLARFVDHPPRYFFRECLHLALDSKESLLEDEEPRRVDGLTAHQLRRELFQRACEDGPLTPEPDALIRARGVLPPPPLDRPEYRALVEDVNALLPAWQAWHDNGDPAEAVDIDLRLGEHRLRGVVRDVFPDGLRRIQVGKLGTRHRLAFWLDYLALRAAGHDGRLQCAGLAEGSLSVMAAELSREAAREQLERWLDLHHEGRQHPLPFLPSLGGRFAEEQSPAHTKEPKSPDEALESRNGYLANTWTPAWELSDPWFRLVLAPAPYFLGAEAESSDFCRVAEAICGPLTAHLIPADEAPGTEGEAT</sequence>
<evidence type="ECO:0000256" key="4">
    <source>
        <dbReference type="ARBA" id="ARBA00022801"/>
    </source>
</evidence>
<dbReference type="SUPFAM" id="SSF52540">
    <property type="entry name" value="P-loop containing nucleoside triphosphate hydrolases"/>
    <property type="match status" value="2"/>
</dbReference>
<dbReference type="Pfam" id="PF17946">
    <property type="entry name" value="RecC_C"/>
    <property type="match status" value="1"/>
</dbReference>
<evidence type="ECO:0000256" key="8">
    <source>
        <dbReference type="ARBA" id="ARBA00023125"/>
    </source>
</evidence>
<dbReference type="InterPro" id="IPR041500">
    <property type="entry name" value="RecC_C"/>
</dbReference>
<evidence type="ECO:0000313" key="12">
    <source>
        <dbReference type="EMBL" id="MDQ2068975.1"/>
    </source>
</evidence>
<keyword evidence="2 10" id="KW-0547">Nucleotide-binding</keyword>
<comment type="subunit">
    <text evidence="10">Heterotrimer of RecB, RecC and RecD. All subunits contribute to DNA-binding.</text>
</comment>
<comment type="function">
    <text evidence="10">A helicase/nuclease that prepares dsDNA breaks (DSB) for recombinational DNA repair. Binds to DSBs and unwinds DNA via a highly rapid and processive ATP-dependent bidirectional helicase activity. Unwinds dsDNA until it encounters a Chi (crossover hotspot instigator) sequence from the 3' direction. Cuts ssDNA a few nucleotides 3' to the Chi site. The properties and activities of the enzyme are changed at Chi. The Chi-altered holoenzyme produces a long 3'-ssDNA overhang and facilitates RecA-binding to the ssDNA for homologous DNA recombination and repair. Holoenzyme degrades any linearized DNA that is unable to undergo homologous recombination. In the holoenzyme this subunit recognizes the wild-type Chi sequence, and when added to isolated RecB increases its ATP-dependent helicase processivity.</text>
</comment>
<dbReference type="InterPro" id="IPR027417">
    <property type="entry name" value="P-loop_NTPase"/>
</dbReference>
<feature type="domain" description="RecC C-terminal" evidence="11">
    <location>
        <begin position="812"/>
        <end position="1036"/>
    </location>
</feature>
<evidence type="ECO:0000313" key="13">
    <source>
        <dbReference type="Proteomes" id="UP001239019"/>
    </source>
</evidence>
<keyword evidence="1 10" id="KW-0540">Nuclease</keyword>
<reference evidence="12 13" key="1">
    <citation type="submission" date="2023-08" db="EMBL/GenBank/DDBJ databases">
        <title>Whole-genome sequencing of halo(alkali)philic microorganisms from hypersaline lakes.</title>
        <authorList>
            <person name="Sorokin D.Y."/>
            <person name="Abbas B."/>
            <person name="Merkel A.Y."/>
        </authorList>
    </citation>
    <scope>NUCLEOTIDE SEQUENCE [LARGE SCALE GENOMIC DNA]</scope>
    <source>
        <strain evidence="12 13">AB-CW4</strain>
    </source>
</reference>
<dbReference type="PIRSF" id="PIRSF000980">
    <property type="entry name" value="RecC"/>
    <property type="match status" value="1"/>
</dbReference>